<dbReference type="InterPro" id="IPR025420">
    <property type="entry name" value="DUF4143"/>
</dbReference>
<dbReference type="PANTHER" id="PTHR43566">
    <property type="entry name" value="CONSERVED PROTEIN"/>
    <property type="match status" value="1"/>
</dbReference>
<reference evidence="3 4" key="1">
    <citation type="submission" date="2020-02" db="EMBL/GenBank/DDBJ databases">
        <authorList>
            <person name="Li X.-J."/>
            <person name="Han X.-M."/>
        </authorList>
    </citation>
    <scope>NUCLEOTIDE SEQUENCE [LARGE SCALE GENOMIC DNA]</scope>
    <source>
        <strain evidence="3 4">CCTCC AB 2017055</strain>
    </source>
</reference>
<dbReference type="PANTHER" id="PTHR43566:SF2">
    <property type="entry name" value="DUF4143 DOMAIN-CONTAINING PROTEIN"/>
    <property type="match status" value="1"/>
</dbReference>
<dbReference type="Pfam" id="PF13173">
    <property type="entry name" value="AAA_14"/>
    <property type="match status" value="1"/>
</dbReference>
<sequence length="421" mass="46625">MIEQSTSVIPRRLVAVVQSRMEDEPVILLEGPRSVGKSTLLRGLADAHGVGVLDLDDPATQEAVSIDPATFMGEPAPVCVDEYQKAPLVLDAIKAELNRDGRPGRFLLTGSTRHDALPAAAQALTGRLHRIAIYPLSQGEITGMSEDLIDDLFKDPTNTVAAPVSTTSRDDYIQRIVQGGFPPALARRSPAARNRWFDDYIRLTLERDVHELARIQQAAVLPRLLSRLAGQTAQILNITRAANDVGLDDRTADGYTRLLERVFLIQRLPAWDKTLTSRTAASPKLHVIDSGVAARLLRLTPEKLARRDPTSMTEFGHLLETFVVGELQRQASWLDGITGLGHWRTRDEDEVDLIIERDDGAVIAFEVKASGRVPGEHLRPLRKLRDVIGDAFCAGVAFYLGERSYTYDDRIHVMPVDRLWS</sequence>
<keyword evidence="4" id="KW-1185">Reference proteome</keyword>
<keyword evidence="3" id="KW-0547">Nucleotide-binding</keyword>
<protein>
    <submittedName>
        <fullName evidence="3">ATP-binding protein</fullName>
    </submittedName>
</protein>
<dbReference type="InterPro" id="IPR027417">
    <property type="entry name" value="P-loop_NTPase"/>
</dbReference>
<evidence type="ECO:0000313" key="3">
    <source>
        <dbReference type="EMBL" id="NEE04603.1"/>
    </source>
</evidence>
<dbReference type="InterPro" id="IPR041682">
    <property type="entry name" value="AAA_14"/>
</dbReference>
<organism evidence="3 4">
    <name type="scientific">Phytoactinopolyspora halotolerans</name>
    <dbReference type="NCBI Taxonomy" id="1981512"/>
    <lineage>
        <taxon>Bacteria</taxon>
        <taxon>Bacillati</taxon>
        <taxon>Actinomycetota</taxon>
        <taxon>Actinomycetes</taxon>
        <taxon>Jiangellales</taxon>
        <taxon>Jiangellaceae</taxon>
        <taxon>Phytoactinopolyspora</taxon>
    </lineage>
</organism>
<dbReference type="EMBL" id="JAAGOA010000037">
    <property type="protein sequence ID" value="NEE04603.1"/>
    <property type="molecule type" value="Genomic_DNA"/>
</dbReference>
<dbReference type="Gene3D" id="3.40.50.300">
    <property type="entry name" value="P-loop containing nucleotide triphosphate hydrolases"/>
    <property type="match status" value="1"/>
</dbReference>
<dbReference type="Proteomes" id="UP000475214">
    <property type="component" value="Unassembled WGS sequence"/>
</dbReference>
<feature type="domain" description="DUF4143" evidence="2">
    <location>
        <begin position="206"/>
        <end position="370"/>
    </location>
</feature>
<accession>A0A6L9SHJ6</accession>
<dbReference type="RefSeq" id="WP_163745149.1">
    <property type="nucleotide sequence ID" value="NZ_JAAGOA010000037.1"/>
</dbReference>
<evidence type="ECO:0000259" key="2">
    <source>
        <dbReference type="Pfam" id="PF13635"/>
    </source>
</evidence>
<name>A0A6L9SHJ6_9ACTN</name>
<gene>
    <name evidence="3" type="ORF">G1H10_31010</name>
</gene>
<keyword evidence="3" id="KW-0067">ATP-binding</keyword>
<dbReference type="AlphaFoldDB" id="A0A6L9SHJ6"/>
<feature type="domain" description="AAA" evidence="1">
    <location>
        <begin position="24"/>
        <end position="141"/>
    </location>
</feature>
<dbReference type="GO" id="GO:0005524">
    <property type="term" value="F:ATP binding"/>
    <property type="evidence" value="ECO:0007669"/>
    <property type="project" value="UniProtKB-KW"/>
</dbReference>
<proteinExistence type="predicted"/>
<dbReference type="SUPFAM" id="SSF52540">
    <property type="entry name" value="P-loop containing nucleoside triphosphate hydrolases"/>
    <property type="match status" value="1"/>
</dbReference>
<dbReference type="Pfam" id="PF13635">
    <property type="entry name" value="DUF4143"/>
    <property type="match status" value="1"/>
</dbReference>
<evidence type="ECO:0000259" key="1">
    <source>
        <dbReference type="Pfam" id="PF13173"/>
    </source>
</evidence>
<comment type="caution">
    <text evidence="3">The sequence shown here is derived from an EMBL/GenBank/DDBJ whole genome shotgun (WGS) entry which is preliminary data.</text>
</comment>
<evidence type="ECO:0000313" key="4">
    <source>
        <dbReference type="Proteomes" id="UP000475214"/>
    </source>
</evidence>